<dbReference type="EMBL" id="CCYD01000667">
    <property type="protein sequence ID" value="CEG43560.1"/>
    <property type="molecule type" value="Genomic_DNA"/>
</dbReference>
<evidence type="ECO:0000313" key="1">
    <source>
        <dbReference type="EMBL" id="CEG43560.1"/>
    </source>
</evidence>
<name>A0A0P1ARK1_PLAHL</name>
<accession>A0A0P1ARK1</accession>
<sequence length="281" mass="32604">MMVQTLKEKWSHLSSSEIFTKVFPMSDRSNILMSPSVRIWIELVGLGPKGWQSELLKGMLRYRDSTHLVVGDIIEASDSGNILSNFADQVKRELLSRWRDRGLSDDEALEFCGIRNLKGEKLLEKRLYLEMWIEHMSFSHESNSVKMLYSFLTKHLNRDELLRLLFMKRKPSSASVRLSQVEDMVIENIKDSAKSVLDLVTHNADDNNSEKAISFWLRFVQKKDEGPGFVIDTVLDMYDVESQVILRQHINNALQRFGVQLDGRTNNAFNKVSEWLEYQDN</sequence>
<proteinExistence type="predicted"/>
<dbReference type="GeneID" id="36408807"/>
<organism evidence="1 2">
    <name type="scientific">Plasmopara halstedii</name>
    <name type="common">Downy mildew of sunflower</name>
    <dbReference type="NCBI Taxonomy" id="4781"/>
    <lineage>
        <taxon>Eukaryota</taxon>
        <taxon>Sar</taxon>
        <taxon>Stramenopiles</taxon>
        <taxon>Oomycota</taxon>
        <taxon>Peronosporomycetes</taxon>
        <taxon>Peronosporales</taxon>
        <taxon>Peronosporaceae</taxon>
        <taxon>Plasmopara</taxon>
    </lineage>
</organism>
<evidence type="ECO:0000313" key="2">
    <source>
        <dbReference type="Proteomes" id="UP000054928"/>
    </source>
</evidence>
<keyword evidence="2" id="KW-1185">Reference proteome</keyword>
<reference evidence="2" key="1">
    <citation type="submission" date="2014-09" db="EMBL/GenBank/DDBJ databases">
        <authorList>
            <person name="Sharma Rahul"/>
            <person name="Thines Marco"/>
        </authorList>
    </citation>
    <scope>NUCLEOTIDE SEQUENCE [LARGE SCALE GENOMIC DNA]</scope>
</reference>
<dbReference type="AlphaFoldDB" id="A0A0P1ARK1"/>
<dbReference type="Proteomes" id="UP000054928">
    <property type="component" value="Unassembled WGS sequence"/>
</dbReference>
<protein>
    <recommendedName>
        <fullName evidence="3">RXLR phytopathogen effector protein WY-domain domain-containing protein</fullName>
    </recommendedName>
</protein>
<dbReference type="RefSeq" id="XP_024579929.1">
    <property type="nucleotide sequence ID" value="XM_024729564.1"/>
</dbReference>
<evidence type="ECO:0008006" key="3">
    <source>
        <dbReference type="Google" id="ProtNLM"/>
    </source>
</evidence>